<protein>
    <submittedName>
        <fullName evidence="1">Sel1 repeat family protein</fullName>
    </submittedName>
</protein>
<name>A0ABX2CL79_9BRAD</name>
<dbReference type="RefSeq" id="WP_172113125.1">
    <property type="nucleotide sequence ID" value="NZ_JABFDM010000003.1"/>
</dbReference>
<organism evidence="1 2">
    <name type="scientific">Bradyrhizobium aeschynomenes</name>
    <dbReference type="NCBI Taxonomy" id="2734909"/>
    <lineage>
        <taxon>Bacteria</taxon>
        <taxon>Pseudomonadati</taxon>
        <taxon>Pseudomonadota</taxon>
        <taxon>Alphaproteobacteria</taxon>
        <taxon>Hyphomicrobiales</taxon>
        <taxon>Nitrobacteraceae</taxon>
        <taxon>Bradyrhizobium</taxon>
    </lineage>
</organism>
<proteinExistence type="predicted"/>
<dbReference type="Pfam" id="PF08238">
    <property type="entry name" value="Sel1"/>
    <property type="match status" value="2"/>
</dbReference>
<dbReference type="PANTHER" id="PTHR11102">
    <property type="entry name" value="SEL-1-LIKE PROTEIN"/>
    <property type="match status" value="1"/>
</dbReference>
<dbReference type="SUPFAM" id="SSF81901">
    <property type="entry name" value="HCP-like"/>
    <property type="match status" value="1"/>
</dbReference>
<dbReference type="InterPro" id="IPR011990">
    <property type="entry name" value="TPR-like_helical_dom_sf"/>
</dbReference>
<accession>A0ABX2CL79</accession>
<comment type="caution">
    <text evidence="1">The sequence shown here is derived from an EMBL/GenBank/DDBJ whole genome shotgun (WGS) entry which is preliminary data.</text>
</comment>
<dbReference type="PANTHER" id="PTHR11102:SF160">
    <property type="entry name" value="ERAD-ASSOCIATED E3 UBIQUITIN-PROTEIN LIGASE COMPONENT HRD3"/>
    <property type="match status" value="1"/>
</dbReference>
<evidence type="ECO:0000313" key="2">
    <source>
        <dbReference type="Proteomes" id="UP000886476"/>
    </source>
</evidence>
<reference evidence="1" key="1">
    <citation type="submission" date="2020-05" db="EMBL/GenBank/DDBJ databases">
        <title>Nod-independent and nitrogen-fixing Bradyrhizobium aeschynomene sp. nov. isolated from nodules of Aeschynomene indica.</title>
        <authorList>
            <person name="Zhang Z."/>
        </authorList>
    </citation>
    <scope>NUCLEOTIDE SEQUENCE</scope>
    <source>
        <strain evidence="1">83012</strain>
    </source>
</reference>
<dbReference type="InterPro" id="IPR050767">
    <property type="entry name" value="Sel1_AlgK"/>
</dbReference>
<dbReference type="EMBL" id="JABFDN010000009">
    <property type="protein sequence ID" value="NPU68047.1"/>
    <property type="molecule type" value="Genomic_DNA"/>
</dbReference>
<dbReference type="SMART" id="SM00671">
    <property type="entry name" value="SEL1"/>
    <property type="match status" value="2"/>
</dbReference>
<gene>
    <name evidence="1" type="ORF">HL667_23805</name>
</gene>
<dbReference type="InterPro" id="IPR006597">
    <property type="entry name" value="Sel1-like"/>
</dbReference>
<keyword evidence="2" id="KW-1185">Reference proteome</keyword>
<sequence>MICVSAPPADPRQVTHRTIRRLAIICTAAGLLLGAEAAPVRADAISTARSAYARGDFVRAVRALTPPALRGDARAQAMLGFMYENGFGTPQAYEVASDLYCQAAAAGNPFGQAMLGLMYDKGHGVPQDVVLAYKWLNLAAGHAGPAQRSYYLRLRNAVASKMSTSQIAAGQALALSWTPGQL</sequence>
<dbReference type="Gene3D" id="1.25.40.10">
    <property type="entry name" value="Tetratricopeptide repeat domain"/>
    <property type="match status" value="1"/>
</dbReference>
<evidence type="ECO:0000313" key="1">
    <source>
        <dbReference type="EMBL" id="NPU68047.1"/>
    </source>
</evidence>
<dbReference type="Proteomes" id="UP000886476">
    <property type="component" value="Unassembled WGS sequence"/>
</dbReference>